<evidence type="ECO:0000256" key="1">
    <source>
        <dbReference type="SAM" id="MobiDB-lite"/>
    </source>
</evidence>
<evidence type="ECO:0000313" key="3">
    <source>
        <dbReference type="Proteomes" id="UP000010319"/>
    </source>
</evidence>
<feature type="region of interest" description="Disordered" evidence="1">
    <location>
        <begin position="18"/>
        <end position="40"/>
    </location>
</feature>
<dbReference type="Proteomes" id="UP000010319">
    <property type="component" value="Unassembled WGS sequence"/>
</dbReference>
<protein>
    <submittedName>
        <fullName evidence="2">Uncharacterized protein</fullName>
    </submittedName>
</protein>
<organism evidence="2 3">
    <name type="scientific">Yersinia bercovieri ATCC 43970</name>
    <dbReference type="NCBI Taxonomy" id="349968"/>
    <lineage>
        <taxon>Bacteria</taxon>
        <taxon>Pseudomonadati</taxon>
        <taxon>Pseudomonadota</taxon>
        <taxon>Gammaproteobacteria</taxon>
        <taxon>Enterobacterales</taxon>
        <taxon>Yersiniaceae</taxon>
        <taxon>Yersinia</taxon>
    </lineage>
</organism>
<accession>A0ABM9XUD5</accession>
<dbReference type="EMBL" id="AALC02000079">
    <property type="protein sequence ID" value="EEQ05010.1"/>
    <property type="molecule type" value="Genomic_DNA"/>
</dbReference>
<gene>
    <name evidence="2" type="ORF">yberc0001_39910</name>
</gene>
<sequence length="40" mass="4561">MKCLLPWICPIDCKMQEGGKQGPGHEHSQHTRNLKDSGYH</sequence>
<reference evidence="2" key="1">
    <citation type="submission" date="2008-12" db="EMBL/GenBank/DDBJ databases">
        <title>Annotation of the Yersinia bercovieri ATCC 43970 genome.</title>
        <authorList>
            <person name="Read T.D."/>
            <person name="Akmal A."/>
            <person name="Bishop-Lilly K."/>
            <person name="Chen P.E."/>
            <person name="Cook C."/>
            <person name="Kiley M.P."/>
            <person name="Lentz S."/>
            <person name="Mateczun A."/>
            <person name="Nagarajan N."/>
            <person name="Nolan N."/>
            <person name="Osborne B.I."/>
            <person name="Pop M."/>
            <person name="Sozhamannan S."/>
            <person name="Stewart A.C."/>
            <person name="Sulakvelidze A."/>
            <person name="Thomason B."/>
            <person name="Willner K."/>
            <person name="Zwick M.E."/>
        </authorList>
    </citation>
    <scope>NUCLEOTIDE SEQUENCE [LARGE SCALE GENOMIC DNA]</scope>
    <source>
        <strain evidence="2">ATCC 43970</strain>
    </source>
</reference>
<name>A0ABM9XUD5_YERBE</name>
<proteinExistence type="predicted"/>
<feature type="compositionally biased region" description="Basic and acidic residues" evidence="1">
    <location>
        <begin position="23"/>
        <end position="40"/>
    </location>
</feature>
<keyword evidence="3" id="KW-1185">Reference proteome</keyword>
<evidence type="ECO:0000313" key="2">
    <source>
        <dbReference type="EMBL" id="EEQ05010.1"/>
    </source>
</evidence>
<comment type="caution">
    <text evidence="2">The sequence shown here is derived from an EMBL/GenBank/DDBJ whole genome shotgun (WGS) entry which is preliminary data.</text>
</comment>